<feature type="domain" description="Helicase ATP-binding" evidence="2">
    <location>
        <begin position="206"/>
        <end position="370"/>
    </location>
</feature>
<dbReference type="Gene3D" id="1.10.30.50">
    <property type="match status" value="1"/>
</dbReference>
<dbReference type="SUPFAM" id="SSF52540">
    <property type="entry name" value="P-loop containing nucleoside triphosphate hydrolases"/>
    <property type="match status" value="2"/>
</dbReference>
<dbReference type="PROSITE" id="PS51194">
    <property type="entry name" value="HELICASE_CTER"/>
    <property type="match status" value="1"/>
</dbReference>
<evidence type="ECO:0000256" key="1">
    <source>
        <dbReference type="ARBA" id="ARBA00022801"/>
    </source>
</evidence>
<dbReference type="STRING" id="29655.A0A0K9NWB6"/>
<dbReference type="InterPro" id="IPR002711">
    <property type="entry name" value="HNH"/>
</dbReference>
<dbReference type="AlphaFoldDB" id="A0A0K9NWB6"/>
<dbReference type="Pfam" id="PF00176">
    <property type="entry name" value="SNF2-rel_dom"/>
    <property type="match status" value="1"/>
</dbReference>
<keyword evidence="1" id="KW-0378">Hydrolase</keyword>
<dbReference type="InterPro" id="IPR003615">
    <property type="entry name" value="HNH_nuc"/>
</dbReference>
<dbReference type="SMART" id="SM00490">
    <property type="entry name" value="HELICc"/>
    <property type="match status" value="1"/>
</dbReference>
<dbReference type="SMART" id="SM00487">
    <property type="entry name" value="DEXDc"/>
    <property type="match status" value="1"/>
</dbReference>
<dbReference type="PANTHER" id="PTHR45766:SF5">
    <property type="entry name" value="SNF2 DOMAIN-CONTAINING PROTEIN _ HELICASE DOMAIN-CONTAINING PROTEIN _ HNH ENDONUCLEASE DOMAIN-CONTAINING PROTEIN"/>
    <property type="match status" value="1"/>
</dbReference>
<proteinExistence type="predicted"/>
<keyword evidence="5" id="KW-1185">Reference proteome</keyword>
<dbReference type="Gene3D" id="3.40.50.300">
    <property type="entry name" value="P-loop containing nucleotide triphosphate hydrolases"/>
    <property type="match status" value="1"/>
</dbReference>
<dbReference type="OMA" id="WRKVVLH"/>
<dbReference type="Gene3D" id="3.40.50.10810">
    <property type="entry name" value="Tandem AAA-ATPase domain"/>
    <property type="match status" value="1"/>
</dbReference>
<dbReference type="PROSITE" id="PS51192">
    <property type="entry name" value="HELICASE_ATP_BIND_1"/>
    <property type="match status" value="1"/>
</dbReference>
<dbReference type="GO" id="GO:0043596">
    <property type="term" value="C:nuclear replication fork"/>
    <property type="evidence" value="ECO:0000318"/>
    <property type="project" value="GO_Central"/>
</dbReference>
<name>A0A0K9NWB6_ZOSMR</name>
<dbReference type="InterPro" id="IPR001650">
    <property type="entry name" value="Helicase_C-like"/>
</dbReference>
<dbReference type="GO" id="GO:0031297">
    <property type="term" value="P:replication fork processing"/>
    <property type="evidence" value="ECO:0000318"/>
    <property type="project" value="GO_Central"/>
</dbReference>
<evidence type="ECO:0000313" key="4">
    <source>
        <dbReference type="EMBL" id="KMZ60255.1"/>
    </source>
</evidence>
<dbReference type="EMBL" id="LFYR01001623">
    <property type="protein sequence ID" value="KMZ60255.1"/>
    <property type="molecule type" value="Genomic_DNA"/>
</dbReference>
<dbReference type="GO" id="GO:0016787">
    <property type="term" value="F:hydrolase activity"/>
    <property type="evidence" value="ECO:0007669"/>
    <property type="project" value="UniProtKB-KW"/>
</dbReference>
<dbReference type="OrthoDB" id="2801544at2759"/>
<evidence type="ECO:0000259" key="2">
    <source>
        <dbReference type="PROSITE" id="PS51192"/>
    </source>
</evidence>
<gene>
    <name evidence="4" type="ORF">ZOSMA_5G01200</name>
</gene>
<reference evidence="5" key="1">
    <citation type="journal article" date="2016" name="Nature">
        <title>The genome of the seagrass Zostera marina reveals angiosperm adaptation to the sea.</title>
        <authorList>
            <person name="Olsen J.L."/>
            <person name="Rouze P."/>
            <person name="Verhelst B."/>
            <person name="Lin Y.-C."/>
            <person name="Bayer T."/>
            <person name="Collen J."/>
            <person name="Dattolo E."/>
            <person name="De Paoli E."/>
            <person name="Dittami S."/>
            <person name="Maumus F."/>
            <person name="Michel G."/>
            <person name="Kersting A."/>
            <person name="Lauritano C."/>
            <person name="Lohaus R."/>
            <person name="Toepel M."/>
            <person name="Tonon T."/>
            <person name="Vanneste K."/>
            <person name="Amirebrahimi M."/>
            <person name="Brakel J."/>
            <person name="Bostroem C."/>
            <person name="Chovatia M."/>
            <person name="Grimwood J."/>
            <person name="Jenkins J.W."/>
            <person name="Jueterbock A."/>
            <person name="Mraz A."/>
            <person name="Stam W.T."/>
            <person name="Tice H."/>
            <person name="Bornberg-Bauer E."/>
            <person name="Green P.J."/>
            <person name="Pearson G.A."/>
            <person name="Procaccini G."/>
            <person name="Duarte C.M."/>
            <person name="Schmutz J."/>
            <person name="Reusch T.B.H."/>
            <person name="Van de Peer Y."/>
        </authorList>
    </citation>
    <scope>NUCLEOTIDE SEQUENCE [LARGE SCALE GENOMIC DNA]</scope>
    <source>
        <strain evidence="5">cv. Finnish</strain>
    </source>
</reference>
<sequence length="1136" mass="129798">MGITEEQRNRAEKNRIAALEKRKRAACTPISEGRASPWRLFKCKKIVHDQEKKTNQNYLPPPPPPPQTKFIVTLEICSPNEFTIFPQPLQDFSFPGKDECFRRIQDSFDSKLSVRSMESQVGRKMVYSLQDYQMVSSSIKGMGEVQLVDIPYKTRIVLESFSVISGQRWIPCVPHHLSDIEVEQLIEKMPSTLRERLLPFQLEGVRYGLRRGGRCLIADEMGLGKTIQAIAIASCFVNEDPILVVCPAVLRYSWAEELERWFPFCLPTDIHLVFRHQDSLERIERVPRVVVTSYTMLKRLQKSMFERRWAVMIVDESHNIHCTKKGNESAETETMIHMSTLVKHIILLSGTPSLSRLKLLGKDKYEFAENYCAPQVLKGPNGLYKDFSKGVRLEELNVLLNQTLMIRRLKEHVLSQLPPKRRQLIIVELLKSDISRAKMVCDKGENFELGDHHSLEEKSVDQNVCAKNSKDLSNEELGIAKLHKFGEWLYNHSIASYMDVILDVEQPSQKMLIFAHHIKVLDGIQELICGKQIKFVRIDGSTSSTDRKTSLELFRTSNEVKIALIGITVGAAGLDFSSAQNVVFVELPHSASMMLQAEDRVHRRGQTNSVNIYIFCGKGTSDESHWLHLNKSLYRVSSMMNGKVDAIREIEVDGVCEVGNAGDSLHYTTLYAISTFSKGSGSLKANGKHDNHEAKEQNQNMFLDKTNNIPLLGFGEYSSSQVELECSDLKELENGASDSVFPSNLNNGNQIRAYLPIEGEKNNSVHPESIRFEVSQHTGRIHLYICNSLTDSRPKPLFESFRPEDLQSLPICSKNRNNEVSLQSMMENPSYREIFQKFIEEWSNLRPIDRNKLLGKPLQLPLDLELCYLKEATNHGREGLLKSRSNRRVMPLNDVNFKLPTDCVWKKIIFQKGSAKEKIYTQVWSKIGEPLCKLCQKPCNKNLAKTPEYFEDLFCNLPCYEEYRIRTSQGSLRQALFQIEHGICSECKLDCHKLVRCIKPLSIEKRKDYVKKAAPQLAENDKMLKKLVSNPVEGNAWHADHIVPVYNGGGECRLENMRTLCVVCHSKVTKLQTTERCLIRKKAKKQLKLAMEEFKNKSIIKKYKFNSIGNPQAEGERTTEDDLFIQVPGSSYITRK</sequence>
<dbReference type="Proteomes" id="UP000036987">
    <property type="component" value="Unassembled WGS sequence"/>
</dbReference>
<dbReference type="InterPro" id="IPR027417">
    <property type="entry name" value="P-loop_NTPase"/>
</dbReference>
<dbReference type="Pfam" id="PF00271">
    <property type="entry name" value="Helicase_C"/>
    <property type="match status" value="1"/>
</dbReference>
<accession>A0A0K9NWB6</accession>
<dbReference type="Pfam" id="PF01844">
    <property type="entry name" value="HNH"/>
    <property type="match status" value="1"/>
</dbReference>
<dbReference type="GO" id="GO:0004520">
    <property type="term" value="F:DNA endonuclease activity"/>
    <property type="evidence" value="ECO:0000318"/>
    <property type="project" value="GO_Central"/>
</dbReference>
<evidence type="ECO:0000259" key="3">
    <source>
        <dbReference type="PROSITE" id="PS51194"/>
    </source>
</evidence>
<feature type="domain" description="Helicase C-terminal" evidence="3">
    <location>
        <begin position="496"/>
        <end position="655"/>
    </location>
</feature>
<organism evidence="4 5">
    <name type="scientific">Zostera marina</name>
    <name type="common">Eelgrass</name>
    <dbReference type="NCBI Taxonomy" id="29655"/>
    <lineage>
        <taxon>Eukaryota</taxon>
        <taxon>Viridiplantae</taxon>
        <taxon>Streptophyta</taxon>
        <taxon>Embryophyta</taxon>
        <taxon>Tracheophyta</taxon>
        <taxon>Spermatophyta</taxon>
        <taxon>Magnoliopsida</taxon>
        <taxon>Liliopsida</taxon>
        <taxon>Zosteraceae</taxon>
        <taxon>Zostera</taxon>
    </lineage>
</organism>
<dbReference type="CDD" id="cd00085">
    <property type="entry name" value="HNHc"/>
    <property type="match status" value="1"/>
</dbReference>
<evidence type="ECO:0000313" key="5">
    <source>
        <dbReference type="Proteomes" id="UP000036987"/>
    </source>
</evidence>
<evidence type="ECO:0008006" key="6">
    <source>
        <dbReference type="Google" id="ProtNLM"/>
    </source>
</evidence>
<dbReference type="InterPro" id="IPR014001">
    <property type="entry name" value="Helicase_ATP-bd"/>
</dbReference>
<dbReference type="CDD" id="cd18793">
    <property type="entry name" value="SF2_C_SNF"/>
    <property type="match status" value="1"/>
</dbReference>
<protein>
    <recommendedName>
        <fullName evidence="6">DNA annealing helicase and endonuclease ZRANB3</fullName>
    </recommendedName>
</protein>
<dbReference type="GO" id="GO:0003676">
    <property type="term" value="F:nucleic acid binding"/>
    <property type="evidence" value="ECO:0007669"/>
    <property type="project" value="InterPro"/>
</dbReference>
<dbReference type="InterPro" id="IPR000330">
    <property type="entry name" value="SNF2_N"/>
</dbReference>
<comment type="caution">
    <text evidence="4">The sequence shown here is derived from an EMBL/GenBank/DDBJ whole genome shotgun (WGS) entry which is preliminary data.</text>
</comment>
<dbReference type="GO" id="GO:0005524">
    <property type="term" value="F:ATP binding"/>
    <property type="evidence" value="ECO:0007669"/>
    <property type="project" value="InterPro"/>
</dbReference>
<dbReference type="InterPro" id="IPR049730">
    <property type="entry name" value="SNF2/RAD54-like_C"/>
</dbReference>
<dbReference type="PANTHER" id="PTHR45766">
    <property type="entry name" value="DNA ANNEALING HELICASE AND ENDONUCLEASE ZRANB3 FAMILY MEMBER"/>
    <property type="match status" value="1"/>
</dbReference>
<dbReference type="GO" id="GO:0006281">
    <property type="term" value="P:DNA repair"/>
    <property type="evidence" value="ECO:0000318"/>
    <property type="project" value="GO_Central"/>
</dbReference>
<dbReference type="InterPro" id="IPR038718">
    <property type="entry name" value="SNF2-like_sf"/>
</dbReference>
<dbReference type="SMART" id="SM00507">
    <property type="entry name" value="HNHc"/>
    <property type="match status" value="1"/>
</dbReference>
<dbReference type="GO" id="GO:0008270">
    <property type="term" value="F:zinc ion binding"/>
    <property type="evidence" value="ECO:0007669"/>
    <property type="project" value="InterPro"/>
</dbReference>